<comment type="caution">
    <text evidence="2">The sequence shown here is derived from an EMBL/GenBank/DDBJ whole genome shotgun (WGS) entry which is preliminary data.</text>
</comment>
<protein>
    <recommendedName>
        <fullName evidence="1">LRAT domain-containing protein</fullName>
    </recommendedName>
</protein>
<gene>
    <name evidence="2" type="ORF">HYH03_012638</name>
</gene>
<evidence type="ECO:0000259" key="1">
    <source>
        <dbReference type="Pfam" id="PF04970"/>
    </source>
</evidence>
<dbReference type="Gene3D" id="3.90.1720.10">
    <property type="entry name" value="endopeptidase domain like (from Nostoc punctiforme)"/>
    <property type="match status" value="1"/>
</dbReference>
<dbReference type="AlphaFoldDB" id="A0A835XV19"/>
<proteinExistence type="predicted"/>
<evidence type="ECO:0000313" key="2">
    <source>
        <dbReference type="EMBL" id="KAG2488841.1"/>
    </source>
</evidence>
<dbReference type="Pfam" id="PF04970">
    <property type="entry name" value="LRAT"/>
    <property type="match status" value="1"/>
</dbReference>
<sequence>MGNTASRTVSRAVSHDPLELDPFDAATLQAVLQAGQVISIRFRGPHGLPCYHFAVVTAVPPEGANAYTIQIGHFCSGASPSGGGCGTDRGAMVVRRTPLAEMVQMADLGARLRLNKAPRDVQHAADIVERARHVAMDLDGVFAGQPYNVITNNCEHFAYWCYNGHEAFSEQVDQAKAALQGGVKGVGGIVALTAAAGMALSRR</sequence>
<accession>A0A835XV19</accession>
<feature type="domain" description="LRAT" evidence="1">
    <location>
        <begin position="92"/>
        <end position="165"/>
    </location>
</feature>
<dbReference type="Proteomes" id="UP000612055">
    <property type="component" value="Unassembled WGS sequence"/>
</dbReference>
<reference evidence="2" key="1">
    <citation type="journal article" date="2020" name="bioRxiv">
        <title>Comparative genomics of Chlamydomonas.</title>
        <authorList>
            <person name="Craig R.J."/>
            <person name="Hasan A.R."/>
            <person name="Ness R.W."/>
            <person name="Keightley P.D."/>
        </authorList>
    </citation>
    <scope>NUCLEOTIDE SEQUENCE</scope>
    <source>
        <strain evidence="2">CCAP 11/70</strain>
    </source>
</reference>
<dbReference type="OrthoDB" id="421951at2759"/>
<keyword evidence="3" id="KW-1185">Reference proteome</keyword>
<evidence type="ECO:0000313" key="3">
    <source>
        <dbReference type="Proteomes" id="UP000612055"/>
    </source>
</evidence>
<name>A0A835XV19_9CHLO</name>
<dbReference type="InterPro" id="IPR007053">
    <property type="entry name" value="LRAT_dom"/>
</dbReference>
<organism evidence="2 3">
    <name type="scientific">Edaphochlamys debaryana</name>
    <dbReference type="NCBI Taxonomy" id="47281"/>
    <lineage>
        <taxon>Eukaryota</taxon>
        <taxon>Viridiplantae</taxon>
        <taxon>Chlorophyta</taxon>
        <taxon>core chlorophytes</taxon>
        <taxon>Chlorophyceae</taxon>
        <taxon>CS clade</taxon>
        <taxon>Chlamydomonadales</taxon>
        <taxon>Chlamydomonadales incertae sedis</taxon>
        <taxon>Edaphochlamys</taxon>
    </lineage>
</organism>
<dbReference type="EMBL" id="JAEHOE010000079">
    <property type="protein sequence ID" value="KAG2488841.1"/>
    <property type="molecule type" value="Genomic_DNA"/>
</dbReference>